<feature type="transmembrane region" description="Helical" evidence="1">
    <location>
        <begin position="285"/>
        <end position="306"/>
    </location>
</feature>
<dbReference type="STRING" id="1195236.CTER_0439"/>
<dbReference type="Proteomes" id="UP000014155">
    <property type="component" value="Unassembled WGS sequence"/>
</dbReference>
<protein>
    <recommendedName>
        <fullName evidence="4">Flp pilus assembly protein TadB</fullName>
    </recommendedName>
</protein>
<comment type="caution">
    <text evidence="2">The sequence shown here is derived from an EMBL/GenBank/DDBJ whole genome shotgun (WGS) entry which is preliminary data.</text>
</comment>
<keyword evidence="1" id="KW-1133">Transmembrane helix</keyword>
<organism evidence="2 3">
    <name type="scientific">Ruminiclostridium cellobioparum subsp. termitidis CT1112</name>
    <dbReference type="NCBI Taxonomy" id="1195236"/>
    <lineage>
        <taxon>Bacteria</taxon>
        <taxon>Bacillati</taxon>
        <taxon>Bacillota</taxon>
        <taxon>Clostridia</taxon>
        <taxon>Eubacteriales</taxon>
        <taxon>Oscillospiraceae</taxon>
        <taxon>Ruminiclostridium</taxon>
    </lineage>
</organism>
<accession>S0FYD0</accession>
<sequence length="312" mass="35779">MLDSVIGVLHHFNPFLSFLLAGLLLVLAGIYVSVYKVAPLNYKNIKNIKKVKYLYFVELFTNRFPLKILSRKLSNSISYFLLDDLAERSIAAAFTLGLPIVGSLMYLALNGVLNLWYTKLVTFLLCMMVPYYVFTLIVDYMRYSLRMKIPGLIDGFRSSFMLHCRIKPALLECGRNMDRSLGRIISRASDCSDLNNSLCEVRDRINDTWFNIFVLLLVNYRENGGELIGQLYKLNRTITRYNNIEKKKNKRLIWYEVFTVGASILSLPVILLLNKTILGTNTGLYYNVTASFAKIAVFSLGALLMVRILRRI</sequence>
<evidence type="ECO:0000313" key="3">
    <source>
        <dbReference type="Proteomes" id="UP000014155"/>
    </source>
</evidence>
<dbReference type="RefSeq" id="WP_004623738.1">
    <property type="nucleotide sequence ID" value="NZ_AORV01000017.1"/>
</dbReference>
<feature type="transmembrane region" description="Helical" evidence="1">
    <location>
        <begin position="115"/>
        <end position="138"/>
    </location>
</feature>
<gene>
    <name evidence="2" type="ORF">CTER_0439</name>
</gene>
<feature type="transmembrane region" description="Helical" evidence="1">
    <location>
        <begin position="252"/>
        <end position="273"/>
    </location>
</feature>
<reference evidence="2 3" key="1">
    <citation type="journal article" date="2013" name="Genome Announc.">
        <title>Draft Genome Sequence of the Cellulolytic, Mesophilic, Anaerobic Bacterium Clostridium termitidis Strain CT1112 (DSM 5398).</title>
        <authorList>
            <person name="Lal S."/>
            <person name="Ramachandran U."/>
            <person name="Zhang X."/>
            <person name="Munir R."/>
            <person name="Sparling R."/>
            <person name="Levin D.B."/>
        </authorList>
    </citation>
    <scope>NUCLEOTIDE SEQUENCE [LARGE SCALE GENOMIC DNA]</scope>
    <source>
        <strain evidence="2 3">CT1112</strain>
    </source>
</reference>
<name>S0FYD0_RUMCE</name>
<dbReference type="EMBL" id="AORV01000017">
    <property type="protein sequence ID" value="EMS73598.1"/>
    <property type="molecule type" value="Genomic_DNA"/>
</dbReference>
<feature type="transmembrane region" description="Helical" evidence="1">
    <location>
        <begin position="12"/>
        <end position="33"/>
    </location>
</feature>
<keyword evidence="3" id="KW-1185">Reference proteome</keyword>
<keyword evidence="1" id="KW-0812">Transmembrane</keyword>
<evidence type="ECO:0000256" key="1">
    <source>
        <dbReference type="SAM" id="Phobius"/>
    </source>
</evidence>
<evidence type="ECO:0000313" key="2">
    <source>
        <dbReference type="EMBL" id="EMS73598.1"/>
    </source>
</evidence>
<evidence type="ECO:0008006" key="4">
    <source>
        <dbReference type="Google" id="ProtNLM"/>
    </source>
</evidence>
<proteinExistence type="predicted"/>
<dbReference type="PATRIC" id="fig|1195236.3.peg.750"/>
<feature type="transmembrane region" description="Helical" evidence="1">
    <location>
        <begin position="90"/>
        <end position="109"/>
    </location>
</feature>
<keyword evidence="1" id="KW-0472">Membrane</keyword>
<dbReference type="AlphaFoldDB" id="S0FYD0"/>
<dbReference type="eggNOG" id="ENOG5033SIW">
    <property type="taxonomic scope" value="Bacteria"/>
</dbReference>